<dbReference type="Proteomes" id="UP000267900">
    <property type="component" value="Chromosome"/>
</dbReference>
<dbReference type="EMBL" id="CP034587">
    <property type="protein sequence ID" value="AZQ70318.1"/>
    <property type="molecule type" value="Genomic_DNA"/>
</dbReference>
<dbReference type="OrthoDB" id="3449793at2"/>
<evidence type="ECO:0000313" key="2">
    <source>
        <dbReference type="Proteomes" id="UP000267900"/>
    </source>
</evidence>
<gene>
    <name evidence="1" type="ORF">EKH77_02980</name>
</gene>
<organism evidence="1 2">
    <name type="scientific">Streptomyces luteoverticillatus</name>
    <name type="common">Streptoverticillium luteoverticillatus</name>
    <dbReference type="NCBI Taxonomy" id="66425"/>
    <lineage>
        <taxon>Bacteria</taxon>
        <taxon>Bacillati</taxon>
        <taxon>Actinomycetota</taxon>
        <taxon>Actinomycetes</taxon>
        <taxon>Kitasatosporales</taxon>
        <taxon>Streptomycetaceae</taxon>
        <taxon>Streptomyces</taxon>
    </lineage>
</organism>
<dbReference type="AlphaFoldDB" id="A0A3Q9FU25"/>
<dbReference type="Pfam" id="PF18845">
    <property type="entry name" value="baeRF_family3"/>
    <property type="match status" value="1"/>
</dbReference>
<evidence type="ECO:0008006" key="3">
    <source>
        <dbReference type="Google" id="ProtNLM"/>
    </source>
</evidence>
<accession>A0A3Q9FU25</accession>
<proteinExistence type="predicted"/>
<reference evidence="1 2" key="1">
    <citation type="submission" date="2018-12" db="EMBL/GenBank/DDBJ databases">
        <title>The whole draft genome of Streptomyce luteoverticillatus CGMCC 15060.</title>
        <authorList>
            <person name="Feng Z."/>
            <person name="Chen G."/>
            <person name="Zhang J."/>
            <person name="Zhu H."/>
            <person name="Yu X."/>
            <person name="Zhang W."/>
            <person name="Zhang X."/>
        </authorList>
    </citation>
    <scope>NUCLEOTIDE SEQUENCE [LARGE SCALE GENOMIC DNA]</scope>
    <source>
        <strain evidence="1 2">CGMCC 15060</strain>
    </source>
</reference>
<sequence>MMDIGELTDETLRDLRRERPYPAVSLLLPTTRRAPTSTEDQVRLRNTVAEAKRRLADDPKASRSARIDVEAQIDAAVKEVDLAHSSDGLLILAAPGEHQVWYLPRTVPQRVVVSDTFLTRNLVAARLSEEPYWVLVLSEAETRLWDGAGDHLVETIANGFPVRPSLPDHEDALPGANFDKVGSHATTAREEAHVERERQYTRTVVGALMPVLDREPRPLYVVGLREQIALLEKLCPRPGAITSRTEQGGAIGLSAHALAEVLRPAFEERRAARQGEVLRRLSDARGQKRFTSGLDEIWQTVRQGRVALLAVEDHYQITARVDGNGGHPVRLEEPAEPLTADPAIREDVVDEIVEAALDNGADVEFVRDDTLAEEDRLAAVLRY</sequence>
<keyword evidence="2" id="KW-1185">Reference proteome</keyword>
<evidence type="ECO:0000313" key="1">
    <source>
        <dbReference type="EMBL" id="AZQ70318.1"/>
    </source>
</evidence>
<protein>
    <recommendedName>
        <fullName evidence="3">Chemotaxis protein</fullName>
    </recommendedName>
</protein>
<dbReference type="InterPro" id="IPR041289">
    <property type="entry name" value="Bact_RF_family3"/>
</dbReference>
<name>A0A3Q9FU25_STRLT</name>